<dbReference type="PANTHER" id="PTHR33406:SF6">
    <property type="entry name" value="MEMBRANE PROTEIN YDGH-RELATED"/>
    <property type="match status" value="1"/>
</dbReference>
<dbReference type="Proteomes" id="UP000013827">
    <property type="component" value="Unassembled WGS sequence"/>
</dbReference>
<reference evidence="10" key="1">
    <citation type="journal article" date="2013" name="Nature">
        <title>Pan genome of the phytoplankton Emiliania underpins its global distribution.</title>
        <authorList>
            <person name="Read B.A."/>
            <person name="Kegel J."/>
            <person name="Klute M.J."/>
            <person name="Kuo A."/>
            <person name="Lefebvre S.C."/>
            <person name="Maumus F."/>
            <person name="Mayer C."/>
            <person name="Miller J."/>
            <person name="Monier A."/>
            <person name="Salamov A."/>
            <person name="Young J."/>
            <person name="Aguilar M."/>
            <person name="Claverie J.M."/>
            <person name="Frickenhaus S."/>
            <person name="Gonzalez K."/>
            <person name="Herman E.K."/>
            <person name="Lin Y.C."/>
            <person name="Napier J."/>
            <person name="Ogata H."/>
            <person name="Sarno A.F."/>
            <person name="Shmutz J."/>
            <person name="Schroeder D."/>
            <person name="de Vargas C."/>
            <person name="Verret F."/>
            <person name="von Dassow P."/>
            <person name="Valentin K."/>
            <person name="Van de Peer Y."/>
            <person name="Wheeler G."/>
            <person name="Dacks J.B."/>
            <person name="Delwiche C.F."/>
            <person name="Dyhrman S.T."/>
            <person name="Glockner G."/>
            <person name="John U."/>
            <person name="Richards T."/>
            <person name="Worden A.Z."/>
            <person name="Zhang X."/>
            <person name="Grigoriev I.V."/>
            <person name="Allen A.E."/>
            <person name="Bidle K."/>
            <person name="Borodovsky M."/>
            <person name="Bowler C."/>
            <person name="Brownlee C."/>
            <person name="Cock J.M."/>
            <person name="Elias M."/>
            <person name="Gladyshev V.N."/>
            <person name="Groth M."/>
            <person name="Guda C."/>
            <person name="Hadaegh A."/>
            <person name="Iglesias-Rodriguez M.D."/>
            <person name="Jenkins J."/>
            <person name="Jones B.M."/>
            <person name="Lawson T."/>
            <person name="Leese F."/>
            <person name="Lindquist E."/>
            <person name="Lobanov A."/>
            <person name="Lomsadze A."/>
            <person name="Malik S.B."/>
            <person name="Marsh M.E."/>
            <person name="Mackinder L."/>
            <person name="Mock T."/>
            <person name="Mueller-Roeber B."/>
            <person name="Pagarete A."/>
            <person name="Parker M."/>
            <person name="Probert I."/>
            <person name="Quesneville H."/>
            <person name="Raines C."/>
            <person name="Rensing S.A."/>
            <person name="Riano-Pachon D.M."/>
            <person name="Richier S."/>
            <person name="Rokitta S."/>
            <person name="Shiraiwa Y."/>
            <person name="Soanes D.M."/>
            <person name="van der Giezen M."/>
            <person name="Wahlund T.M."/>
            <person name="Williams B."/>
            <person name="Wilson W."/>
            <person name="Wolfe G."/>
            <person name="Wurch L.L."/>
        </authorList>
    </citation>
    <scope>NUCLEOTIDE SEQUENCE</scope>
</reference>
<keyword evidence="5 7" id="KW-1133">Transmembrane helix</keyword>
<protein>
    <recommendedName>
        <fullName evidence="8">Membrane transport protein MMPL domain-containing protein</fullName>
    </recommendedName>
</protein>
<name>A0A0D3JWV8_EMIH1</name>
<evidence type="ECO:0000256" key="6">
    <source>
        <dbReference type="ARBA" id="ARBA00023136"/>
    </source>
</evidence>
<feature type="transmembrane region" description="Helical" evidence="7">
    <location>
        <begin position="579"/>
        <end position="601"/>
    </location>
</feature>
<dbReference type="Pfam" id="PF03176">
    <property type="entry name" value="MMPL"/>
    <property type="match status" value="2"/>
</dbReference>
<dbReference type="GO" id="GO:0005886">
    <property type="term" value="C:plasma membrane"/>
    <property type="evidence" value="ECO:0007669"/>
    <property type="project" value="UniProtKB-SubCell"/>
</dbReference>
<dbReference type="EnsemblProtists" id="EOD27993">
    <property type="protein sequence ID" value="EOD27993"/>
    <property type="gene ID" value="EMIHUDRAFT_366429"/>
</dbReference>
<evidence type="ECO:0000256" key="5">
    <source>
        <dbReference type="ARBA" id="ARBA00022989"/>
    </source>
</evidence>
<comment type="similarity">
    <text evidence="2">Belongs to the resistance-nodulation-cell division (RND) (TC 2.A.6) family. MmpL subfamily.</text>
</comment>
<keyword evidence="3" id="KW-1003">Cell membrane</keyword>
<keyword evidence="10" id="KW-1185">Reference proteome</keyword>
<feature type="transmembrane region" description="Helical" evidence="7">
    <location>
        <begin position="185"/>
        <end position="206"/>
    </location>
</feature>
<feature type="transmembrane region" description="Helical" evidence="7">
    <location>
        <begin position="473"/>
        <end position="499"/>
    </location>
</feature>
<dbReference type="PANTHER" id="PTHR33406">
    <property type="entry name" value="MEMBRANE PROTEIN MJ1562-RELATED"/>
    <property type="match status" value="1"/>
</dbReference>
<evidence type="ECO:0000256" key="2">
    <source>
        <dbReference type="ARBA" id="ARBA00010157"/>
    </source>
</evidence>
<reference evidence="9" key="2">
    <citation type="submission" date="2024-10" db="UniProtKB">
        <authorList>
            <consortium name="EnsemblProtists"/>
        </authorList>
    </citation>
    <scope>IDENTIFICATION</scope>
</reference>
<feature type="transmembrane region" description="Helical" evidence="7">
    <location>
        <begin position="103"/>
        <end position="124"/>
    </location>
</feature>
<dbReference type="InterPro" id="IPR004869">
    <property type="entry name" value="MMPL_dom"/>
</dbReference>
<keyword evidence="6 7" id="KW-0472">Membrane</keyword>
<dbReference type="PaxDb" id="2903-EOD27993"/>
<dbReference type="Gene3D" id="1.20.1640.10">
    <property type="entry name" value="Multidrug efflux transporter AcrB transmembrane domain"/>
    <property type="match status" value="2"/>
</dbReference>
<sequence length="691" mass="75044">MTLLIMYPVSYYVMDVNVCAPAMLVAVALAMSIDYSLFLLTRFNEERRRPLSPLARNLLGTSLEIALATQGHTIVVSGATLALCFTSMLVLPTSTITSMAAGAATAVLQSVLVSLSLTPALLLTMPRFFTADRMLGLTLDGAPLGTHTLRHVPPCVERHGGANPQPKKESIWAHLGRCSQRGAPVMFLFLALVMVPFAMALTRFSYVEDLTPLMQTTHPATKAFISISNIYGQELTTPSDRKYLDLTTPVQLLIMAPSQKAMASREWSLATCHMLQDLATKEGHDYTMTTADFNGLMIFRGGCLADGLKFGVIDVMPAVHMYGMYDMVADLLSNRNQTATQVYVHCQVDLFSEVGEAWMRAVRASLPRPDVIRQPLGGHQDADSANYVPYGRWDDVEIGALHLYGVPREGMPLEQMDGAQYTLRRMPYVGLAIAAIEQLRRLARVARGDCGRWPSPGGSFGTALIPVRAVICIAWMLVVTFGASVMVYQLGYLEGLGVPAPSPLAYRLRIQALSPSSGQALFWISPSVAVAVLVGLGLDYDIFLMDSVMEHWQSGKDGKSAVVTSLDQASRNKGGAGTIISAAGVLMSSRVIMFLAFGALLASTTPVLNQIGFMLCVGVLLDCFVTIPCLMALVPDDANFWPLKQSATRELAIGREPSFGLEGIGQPPGFRRSLSWKWKYGVALEHLGHTI</sequence>
<dbReference type="AlphaFoldDB" id="A0A0D3JWV8"/>
<dbReference type="SUPFAM" id="SSF82866">
    <property type="entry name" value="Multidrug efflux transporter AcrB transmembrane domain"/>
    <property type="match status" value="2"/>
</dbReference>
<evidence type="ECO:0000256" key="4">
    <source>
        <dbReference type="ARBA" id="ARBA00022692"/>
    </source>
</evidence>
<feature type="domain" description="Membrane transport protein MMPL" evidence="8">
    <location>
        <begin position="13"/>
        <end position="131"/>
    </location>
</feature>
<dbReference type="InterPro" id="IPR050545">
    <property type="entry name" value="Mycobact_MmpL"/>
</dbReference>
<evidence type="ECO:0000256" key="3">
    <source>
        <dbReference type="ARBA" id="ARBA00022475"/>
    </source>
</evidence>
<comment type="subcellular location">
    <subcellularLocation>
        <location evidence="1">Cell membrane</location>
        <topology evidence="1">Multi-pass membrane protein</topology>
    </subcellularLocation>
</comment>
<evidence type="ECO:0000256" key="1">
    <source>
        <dbReference type="ARBA" id="ARBA00004651"/>
    </source>
</evidence>
<proteinExistence type="inferred from homology"/>
<feature type="transmembrane region" description="Helical" evidence="7">
    <location>
        <begin position="520"/>
        <end position="538"/>
    </location>
</feature>
<feature type="transmembrane region" description="Helical" evidence="7">
    <location>
        <begin position="613"/>
        <end position="634"/>
    </location>
</feature>
<feature type="transmembrane region" description="Helical" evidence="7">
    <location>
        <begin position="73"/>
        <end position="91"/>
    </location>
</feature>
<evidence type="ECO:0000259" key="8">
    <source>
        <dbReference type="Pfam" id="PF03176"/>
    </source>
</evidence>
<organism evidence="9 10">
    <name type="scientific">Emiliania huxleyi (strain CCMP1516)</name>
    <dbReference type="NCBI Taxonomy" id="280463"/>
    <lineage>
        <taxon>Eukaryota</taxon>
        <taxon>Haptista</taxon>
        <taxon>Haptophyta</taxon>
        <taxon>Prymnesiophyceae</taxon>
        <taxon>Isochrysidales</taxon>
        <taxon>Noelaerhabdaceae</taxon>
        <taxon>Emiliania</taxon>
    </lineage>
</organism>
<feature type="transmembrane region" description="Helical" evidence="7">
    <location>
        <begin position="20"/>
        <end position="40"/>
    </location>
</feature>
<evidence type="ECO:0000256" key="7">
    <source>
        <dbReference type="SAM" id="Phobius"/>
    </source>
</evidence>
<evidence type="ECO:0000313" key="9">
    <source>
        <dbReference type="EnsemblProtists" id="EOD27993"/>
    </source>
</evidence>
<keyword evidence="4 7" id="KW-0812">Transmembrane</keyword>
<evidence type="ECO:0000313" key="10">
    <source>
        <dbReference type="Proteomes" id="UP000013827"/>
    </source>
</evidence>
<feature type="domain" description="Membrane transport protein MMPL" evidence="8">
    <location>
        <begin position="461"/>
        <end position="638"/>
    </location>
</feature>
<accession>A0A0D3JWV8</accession>